<dbReference type="Pfam" id="PF05195">
    <property type="entry name" value="AMP_N"/>
    <property type="match status" value="1"/>
</dbReference>
<dbReference type="SMART" id="SM01011">
    <property type="entry name" value="AMP_N"/>
    <property type="match status" value="1"/>
</dbReference>
<dbReference type="Proteomes" id="UP000243525">
    <property type="component" value="Unassembled WGS sequence"/>
</dbReference>
<evidence type="ECO:0000256" key="3">
    <source>
        <dbReference type="ARBA" id="ARBA00008766"/>
    </source>
</evidence>
<evidence type="ECO:0000256" key="7">
    <source>
        <dbReference type="ARBA" id="ARBA00023211"/>
    </source>
</evidence>
<dbReference type="InterPro" id="IPR036005">
    <property type="entry name" value="Creatinase/aminopeptidase-like"/>
</dbReference>
<dbReference type="PANTHER" id="PTHR43226">
    <property type="entry name" value="XAA-PRO AMINOPEPTIDASE 3"/>
    <property type="match status" value="1"/>
</dbReference>
<protein>
    <recommendedName>
        <fullName evidence="4">Xaa-Pro aminopeptidase</fullName>
        <ecNumber evidence="4">3.4.11.9</ecNumber>
    </recommendedName>
</protein>
<comment type="cofactor">
    <cofactor evidence="2">
        <name>Mn(2+)</name>
        <dbReference type="ChEBI" id="CHEBI:29035"/>
    </cofactor>
</comment>
<dbReference type="InterPro" id="IPR052433">
    <property type="entry name" value="X-Pro_dipept-like"/>
</dbReference>
<keyword evidence="9" id="KW-0645">Protease</keyword>
<keyword evidence="5" id="KW-0479">Metal-binding</keyword>
<evidence type="ECO:0000256" key="2">
    <source>
        <dbReference type="ARBA" id="ARBA00001936"/>
    </source>
</evidence>
<dbReference type="InterPro" id="IPR029149">
    <property type="entry name" value="Creatin/AminoP/Spt16_N"/>
</dbReference>
<evidence type="ECO:0000313" key="9">
    <source>
        <dbReference type="EMBL" id="PTN07434.1"/>
    </source>
</evidence>
<dbReference type="RefSeq" id="WP_107823271.1">
    <property type="nucleotide sequence ID" value="NZ_OY782574.1"/>
</dbReference>
<dbReference type="OrthoDB" id="9806388at2"/>
<dbReference type="GO" id="GO:0070006">
    <property type="term" value="F:metalloaminopeptidase activity"/>
    <property type="evidence" value="ECO:0007669"/>
    <property type="project" value="InterPro"/>
</dbReference>
<reference evidence="9 10" key="1">
    <citation type="submission" date="2018-04" db="EMBL/GenBank/DDBJ databases">
        <title>Genomic Encyclopedia of Archaeal and Bacterial Type Strains, Phase II (KMG-II): from individual species to whole genera.</title>
        <authorList>
            <person name="Goeker M."/>
        </authorList>
    </citation>
    <scope>NUCLEOTIDE SEQUENCE [LARGE SCALE GENOMIC DNA]</scope>
    <source>
        <strain evidence="9 10">DSM 28823</strain>
    </source>
</reference>
<comment type="similarity">
    <text evidence="3">Belongs to the peptidase M24B family.</text>
</comment>
<evidence type="ECO:0000256" key="5">
    <source>
        <dbReference type="ARBA" id="ARBA00022723"/>
    </source>
</evidence>
<gene>
    <name evidence="9" type="ORF">C8N47_11729</name>
</gene>
<dbReference type="Pfam" id="PF00557">
    <property type="entry name" value="Peptidase_M24"/>
    <property type="match status" value="1"/>
</dbReference>
<dbReference type="SUPFAM" id="SSF55920">
    <property type="entry name" value="Creatinase/aminopeptidase"/>
    <property type="match status" value="1"/>
</dbReference>
<keyword evidence="7" id="KW-0464">Manganese</keyword>
<accession>A0A2T5BYX1</accession>
<feature type="domain" description="Aminopeptidase P N-terminal" evidence="8">
    <location>
        <begin position="2"/>
        <end position="134"/>
    </location>
</feature>
<dbReference type="Gene3D" id="3.90.230.10">
    <property type="entry name" value="Creatinase/methionine aminopeptidase superfamily"/>
    <property type="match status" value="1"/>
</dbReference>
<dbReference type="SUPFAM" id="SSF53092">
    <property type="entry name" value="Creatinase/prolidase N-terminal domain"/>
    <property type="match status" value="1"/>
</dbReference>
<organism evidence="9 10">
    <name type="scientific">Mangrovibacterium marinum</name>
    <dbReference type="NCBI Taxonomy" id="1639118"/>
    <lineage>
        <taxon>Bacteria</taxon>
        <taxon>Pseudomonadati</taxon>
        <taxon>Bacteroidota</taxon>
        <taxon>Bacteroidia</taxon>
        <taxon>Marinilabiliales</taxon>
        <taxon>Prolixibacteraceae</taxon>
        <taxon>Mangrovibacterium</taxon>
    </lineage>
</organism>
<dbReference type="PANTHER" id="PTHR43226:SF4">
    <property type="entry name" value="XAA-PRO AMINOPEPTIDASE 3"/>
    <property type="match status" value="1"/>
</dbReference>
<comment type="caution">
    <text evidence="9">The sequence shown here is derived from an EMBL/GenBank/DDBJ whole genome shotgun (WGS) entry which is preliminary data.</text>
</comment>
<dbReference type="GO" id="GO:0006508">
    <property type="term" value="P:proteolysis"/>
    <property type="evidence" value="ECO:0007669"/>
    <property type="project" value="TreeGrafter"/>
</dbReference>
<dbReference type="InterPro" id="IPR000994">
    <property type="entry name" value="Pept_M24"/>
</dbReference>
<dbReference type="InterPro" id="IPR007865">
    <property type="entry name" value="Aminopep_P_N"/>
</dbReference>
<dbReference type="GO" id="GO:0005829">
    <property type="term" value="C:cytosol"/>
    <property type="evidence" value="ECO:0007669"/>
    <property type="project" value="TreeGrafter"/>
</dbReference>
<name>A0A2T5BYX1_9BACT</name>
<evidence type="ECO:0000313" key="10">
    <source>
        <dbReference type="Proteomes" id="UP000243525"/>
    </source>
</evidence>
<dbReference type="EMBL" id="QAAD01000017">
    <property type="protein sequence ID" value="PTN07434.1"/>
    <property type="molecule type" value="Genomic_DNA"/>
</dbReference>
<evidence type="ECO:0000256" key="6">
    <source>
        <dbReference type="ARBA" id="ARBA00022801"/>
    </source>
</evidence>
<comment type="catalytic activity">
    <reaction evidence="1">
        <text>Release of any N-terminal amino acid, including proline, that is linked to proline, even from a dipeptide or tripeptide.</text>
        <dbReference type="EC" id="3.4.11.9"/>
    </reaction>
</comment>
<dbReference type="EC" id="3.4.11.9" evidence="4"/>
<dbReference type="GO" id="GO:0030145">
    <property type="term" value="F:manganese ion binding"/>
    <property type="evidence" value="ECO:0007669"/>
    <property type="project" value="InterPro"/>
</dbReference>
<evidence type="ECO:0000256" key="4">
    <source>
        <dbReference type="ARBA" id="ARBA00012574"/>
    </source>
</evidence>
<dbReference type="AlphaFoldDB" id="A0A2T5BYX1"/>
<keyword evidence="6" id="KW-0378">Hydrolase</keyword>
<sequence length="460" mass="50455">MFKPEVYAQRREALCRKIGSGLILFLGNEESPMNYADNTYHFRQDSSFLYYFGVDFPSLAAVIDVDNQQQIIFGNDFTIDDIVWMGSMPTIADRAATAGITETKPTAKLHSVIAAAAASKRTIHFLPAYRPGNLLKLQELLHVPAGEVNSRASVDLIKAVVSQRELKSPEEIAEIEIAVDLSVDMHVAAMKAARPGVAEAQVAARVAEIALAKDGNIAFPIIATINGQTLHNHSHHNMLKAGDLFLLDAGAETNMHYAGDLSSTCPVSDKFTDIQTVIYEASLRAHEAAIAAIAPGIAFKEVHRAACLSVAESMKALGLMKGDIHEAVEVGAHALFFPCGTGHQMGLDVHDMEDLGEVWVGYDGEPKSSQFGLKSLRLAKQLRPGHVFTVEPGIYFIPDLMDLWKAEGKFNDFLNWDEISKFRNFGGIRNEEDFLITETGCRRLGKQKPKTIADVYSVRN</sequence>
<keyword evidence="9" id="KW-0031">Aminopeptidase</keyword>
<dbReference type="Gene3D" id="3.40.350.10">
    <property type="entry name" value="Creatinase/prolidase N-terminal domain"/>
    <property type="match status" value="1"/>
</dbReference>
<proteinExistence type="inferred from homology"/>
<evidence type="ECO:0000259" key="8">
    <source>
        <dbReference type="SMART" id="SM01011"/>
    </source>
</evidence>
<evidence type="ECO:0000256" key="1">
    <source>
        <dbReference type="ARBA" id="ARBA00001424"/>
    </source>
</evidence>
<keyword evidence="10" id="KW-1185">Reference proteome</keyword>